<dbReference type="PIRSF" id="PIRSF004846">
    <property type="entry name" value="ModA"/>
    <property type="match status" value="1"/>
</dbReference>
<dbReference type="GO" id="GO:0030973">
    <property type="term" value="F:molybdate ion binding"/>
    <property type="evidence" value="ECO:0007669"/>
    <property type="project" value="TreeGrafter"/>
</dbReference>
<evidence type="ECO:0000256" key="2">
    <source>
        <dbReference type="ARBA" id="ARBA00022723"/>
    </source>
</evidence>
<evidence type="ECO:0000256" key="4">
    <source>
        <dbReference type="PIRSR" id="PIRSR004846-1"/>
    </source>
</evidence>
<gene>
    <name evidence="6" type="ORF">BJ994_001651</name>
</gene>
<feature type="signal peptide" evidence="5">
    <location>
        <begin position="1"/>
        <end position="25"/>
    </location>
</feature>
<dbReference type="PROSITE" id="PS51257">
    <property type="entry name" value="PROKAR_LIPOPROTEIN"/>
    <property type="match status" value="1"/>
</dbReference>
<evidence type="ECO:0000313" key="6">
    <source>
        <dbReference type="EMBL" id="NJC22575.1"/>
    </source>
</evidence>
<keyword evidence="2 4" id="KW-0479">Metal-binding</keyword>
<dbReference type="NCBIfam" id="TIGR01256">
    <property type="entry name" value="modA"/>
    <property type="match status" value="1"/>
</dbReference>
<protein>
    <submittedName>
        <fullName evidence="6">Molybdate transport system substrate-binding protein</fullName>
    </submittedName>
</protein>
<dbReference type="Pfam" id="PF13531">
    <property type="entry name" value="SBP_bac_11"/>
    <property type="match status" value="1"/>
</dbReference>
<evidence type="ECO:0000256" key="3">
    <source>
        <dbReference type="ARBA" id="ARBA00022729"/>
    </source>
</evidence>
<keyword evidence="7" id="KW-1185">Reference proteome</keyword>
<dbReference type="AlphaFoldDB" id="A0A846RSB6"/>
<dbReference type="EMBL" id="JAATJL010000001">
    <property type="protein sequence ID" value="NJC22575.1"/>
    <property type="molecule type" value="Genomic_DNA"/>
</dbReference>
<sequence>MNVRTRVITGAAALVVLAGCGTQPASEDNSTTAAEGLSGTVTVFAAASLKDTFTAIADEFEDRNPNATVQLSFAGSSDLVTQITAGAPADVFASANTANMDKLTDAGLVAGAPVDFATNTLMIAVPAGNPAGITGLVDLADPALDVVVCAPQVPCGSATVTVEEASGTDIPAVSEESSVTDVLGKVTSGQADAGLVYVTDVAAAGDAVEGIEFEESAEAVNVYPISAVEGGNQELAEAFIDLVTGAEGQEILTQAGFAKP</sequence>
<dbReference type="RefSeq" id="WP_167993249.1">
    <property type="nucleotide sequence ID" value="NZ_JAATJL010000001.1"/>
</dbReference>
<accession>A0A846RSB6</accession>
<name>A0A846RSB6_9MICC</name>
<reference evidence="6 7" key="1">
    <citation type="submission" date="2020-03" db="EMBL/GenBank/DDBJ databases">
        <title>Sequencing the genomes of 1000 actinobacteria strains.</title>
        <authorList>
            <person name="Klenk H.-P."/>
        </authorList>
    </citation>
    <scope>NUCLEOTIDE SEQUENCE [LARGE SCALE GENOMIC DNA]</scope>
    <source>
        <strain evidence="6 7">DSM 16403</strain>
    </source>
</reference>
<dbReference type="GO" id="GO:0015689">
    <property type="term" value="P:molybdate ion transport"/>
    <property type="evidence" value="ECO:0007669"/>
    <property type="project" value="InterPro"/>
</dbReference>
<dbReference type="PANTHER" id="PTHR30632:SF0">
    <property type="entry name" value="SULFATE-BINDING PROTEIN"/>
    <property type="match status" value="1"/>
</dbReference>
<evidence type="ECO:0000256" key="5">
    <source>
        <dbReference type="SAM" id="SignalP"/>
    </source>
</evidence>
<feature type="binding site" evidence="4">
    <location>
        <position position="48"/>
    </location>
    <ligand>
        <name>molybdate</name>
        <dbReference type="ChEBI" id="CHEBI:36264"/>
    </ligand>
</feature>
<evidence type="ECO:0000256" key="1">
    <source>
        <dbReference type="ARBA" id="ARBA00009175"/>
    </source>
</evidence>
<dbReference type="SUPFAM" id="SSF53850">
    <property type="entry name" value="Periplasmic binding protein-like II"/>
    <property type="match status" value="1"/>
</dbReference>
<organism evidence="6 7">
    <name type="scientific">Arthrobacter pigmenti</name>
    <dbReference type="NCBI Taxonomy" id="271432"/>
    <lineage>
        <taxon>Bacteria</taxon>
        <taxon>Bacillati</taxon>
        <taxon>Actinomycetota</taxon>
        <taxon>Actinomycetes</taxon>
        <taxon>Micrococcales</taxon>
        <taxon>Micrococcaceae</taxon>
        <taxon>Arthrobacter</taxon>
    </lineage>
</organism>
<feature type="chain" id="PRO_5039321325" evidence="5">
    <location>
        <begin position="26"/>
        <end position="260"/>
    </location>
</feature>
<dbReference type="InterPro" id="IPR050682">
    <property type="entry name" value="ModA/WtpA"/>
</dbReference>
<proteinExistence type="inferred from homology"/>
<feature type="binding site" evidence="4">
    <location>
        <position position="76"/>
    </location>
    <ligand>
        <name>molybdate</name>
        <dbReference type="ChEBI" id="CHEBI:36264"/>
    </ligand>
</feature>
<keyword evidence="4" id="KW-0500">Molybdenum</keyword>
<keyword evidence="3 5" id="KW-0732">Signal</keyword>
<comment type="caution">
    <text evidence="6">The sequence shown here is derived from an EMBL/GenBank/DDBJ whole genome shotgun (WGS) entry which is preliminary data.</text>
</comment>
<dbReference type="GO" id="GO:0046872">
    <property type="term" value="F:metal ion binding"/>
    <property type="evidence" value="ECO:0007669"/>
    <property type="project" value="UniProtKB-KW"/>
</dbReference>
<dbReference type="CDD" id="cd13538">
    <property type="entry name" value="PBP2_ModA_like_1"/>
    <property type="match status" value="1"/>
</dbReference>
<feature type="binding site" evidence="4">
    <location>
        <position position="179"/>
    </location>
    <ligand>
        <name>molybdate</name>
        <dbReference type="ChEBI" id="CHEBI:36264"/>
    </ligand>
</feature>
<comment type="similarity">
    <text evidence="1">Belongs to the bacterial solute-binding protein ModA family.</text>
</comment>
<dbReference type="PANTHER" id="PTHR30632">
    <property type="entry name" value="MOLYBDATE-BINDING PERIPLASMIC PROTEIN"/>
    <property type="match status" value="1"/>
</dbReference>
<feature type="binding site" evidence="4">
    <location>
        <position position="197"/>
    </location>
    <ligand>
        <name>molybdate</name>
        <dbReference type="ChEBI" id="CHEBI:36264"/>
    </ligand>
</feature>
<evidence type="ECO:0000313" key="7">
    <source>
        <dbReference type="Proteomes" id="UP000547458"/>
    </source>
</evidence>
<dbReference type="Gene3D" id="3.40.190.10">
    <property type="entry name" value="Periplasmic binding protein-like II"/>
    <property type="match status" value="2"/>
</dbReference>
<dbReference type="InterPro" id="IPR005950">
    <property type="entry name" value="ModA"/>
</dbReference>
<dbReference type="Proteomes" id="UP000547458">
    <property type="component" value="Unassembled WGS sequence"/>
</dbReference>